<dbReference type="RefSeq" id="WP_216422142.1">
    <property type="nucleotide sequence ID" value="NZ_CP132968.1"/>
</dbReference>
<name>A0AAQ3JJT7_ANAHA</name>
<proteinExistence type="predicted"/>
<dbReference type="Pfam" id="PF01841">
    <property type="entry name" value="Transglut_core"/>
    <property type="match status" value="1"/>
</dbReference>
<keyword evidence="1" id="KW-0812">Transmembrane</keyword>
<dbReference type="EMBL" id="CP132968">
    <property type="protein sequence ID" value="WMD17637.1"/>
    <property type="molecule type" value="Genomic_DNA"/>
</dbReference>
<dbReference type="InterPro" id="IPR052901">
    <property type="entry name" value="Bact_TGase-like"/>
</dbReference>
<dbReference type="AlphaFoldDB" id="A0AAQ3JJT7"/>
<dbReference type="SMART" id="SM00460">
    <property type="entry name" value="TGc"/>
    <property type="match status" value="1"/>
</dbReference>
<keyword evidence="1" id="KW-0472">Membrane</keyword>
<dbReference type="InterPro" id="IPR002931">
    <property type="entry name" value="Transglutaminase-like"/>
</dbReference>
<sequence length="181" mass="20517">MMRVISEQKKSLYLKAYVGSVYKDGVWRKMPEGQDPLQWFLTTSRTGNQMLYASAAVEAFRAHGIPARYVEGYYLGASKIQDSKNGEVSITGENAHAWVEVYFDGVGWKAVDVTPGYYYNVATLQKMVNTPEQIKKNAAMILLGVVTVLVIAGFILFMILEIRLWLLEQTLKKQYEQADMD</sequence>
<feature type="transmembrane region" description="Helical" evidence="1">
    <location>
        <begin position="139"/>
        <end position="160"/>
    </location>
</feature>
<evidence type="ECO:0000256" key="1">
    <source>
        <dbReference type="SAM" id="Phobius"/>
    </source>
</evidence>
<evidence type="ECO:0000313" key="4">
    <source>
        <dbReference type="Proteomes" id="UP001243496"/>
    </source>
</evidence>
<dbReference type="PANTHER" id="PTHR42736">
    <property type="entry name" value="PROTEIN-GLUTAMINE GAMMA-GLUTAMYLTRANSFERASE"/>
    <property type="match status" value="1"/>
</dbReference>
<reference evidence="3" key="1">
    <citation type="submission" date="2023-08" db="EMBL/GenBank/DDBJ databases">
        <title>Complete Genome Sequences of butyrate producing Anaerostipes hadrus strains BA1 and GIF7 isolated from the terminal ileum of a healthy lean male.</title>
        <authorList>
            <person name="Low A."/>
            <person name="Sheludchenko M."/>
            <person name="Cheng H.E."/>
            <person name="Koh X.Q."/>
            <person name="Lee J."/>
        </authorList>
    </citation>
    <scope>NUCLEOTIDE SEQUENCE</scope>
    <source>
        <strain evidence="3">BA1</strain>
    </source>
</reference>
<organism evidence="3 4">
    <name type="scientific">Anaerostipes hadrus</name>
    <dbReference type="NCBI Taxonomy" id="649756"/>
    <lineage>
        <taxon>Bacteria</taxon>
        <taxon>Bacillati</taxon>
        <taxon>Bacillota</taxon>
        <taxon>Clostridia</taxon>
        <taxon>Lachnospirales</taxon>
        <taxon>Lachnospiraceae</taxon>
        <taxon>Anaerostipes</taxon>
    </lineage>
</organism>
<dbReference type="Proteomes" id="UP001243496">
    <property type="component" value="Chromosome"/>
</dbReference>
<evidence type="ECO:0000313" key="3">
    <source>
        <dbReference type="EMBL" id="WMD17637.1"/>
    </source>
</evidence>
<feature type="domain" description="Transglutaminase-like" evidence="2">
    <location>
        <begin position="41"/>
        <end position="115"/>
    </location>
</feature>
<accession>A0AAQ3JJT7</accession>
<protein>
    <submittedName>
        <fullName evidence="3">Transglutaminase-like domain-containing protein</fullName>
    </submittedName>
</protein>
<gene>
    <name evidence="3" type="ORF">RBI15_05995</name>
</gene>
<dbReference type="GeneID" id="92740936"/>
<dbReference type="PANTHER" id="PTHR42736:SF1">
    <property type="entry name" value="PROTEIN-GLUTAMINE GAMMA-GLUTAMYLTRANSFERASE"/>
    <property type="match status" value="1"/>
</dbReference>
<evidence type="ECO:0000259" key="2">
    <source>
        <dbReference type="SMART" id="SM00460"/>
    </source>
</evidence>
<keyword evidence="1" id="KW-1133">Transmembrane helix</keyword>